<dbReference type="PANTHER" id="PTHR46060">
    <property type="entry name" value="MARINER MOS1 TRANSPOSASE-LIKE PROTEIN"/>
    <property type="match status" value="1"/>
</dbReference>
<dbReference type="EMBL" id="BGPR01000148">
    <property type="protein sequence ID" value="GBL99394.1"/>
    <property type="molecule type" value="Genomic_DNA"/>
</dbReference>
<dbReference type="InterPro" id="IPR052709">
    <property type="entry name" value="Transposase-MT_Hybrid"/>
</dbReference>
<organism evidence="1 2">
    <name type="scientific">Araneus ventricosus</name>
    <name type="common">Orbweaver spider</name>
    <name type="synonym">Epeira ventricosa</name>
    <dbReference type="NCBI Taxonomy" id="182803"/>
    <lineage>
        <taxon>Eukaryota</taxon>
        <taxon>Metazoa</taxon>
        <taxon>Ecdysozoa</taxon>
        <taxon>Arthropoda</taxon>
        <taxon>Chelicerata</taxon>
        <taxon>Arachnida</taxon>
        <taxon>Araneae</taxon>
        <taxon>Araneomorphae</taxon>
        <taxon>Entelegynae</taxon>
        <taxon>Araneoidea</taxon>
        <taxon>Araneidae</taxon>
        <taxon>Araneus</taxon>
    </lineage>
</organism>
<sequence>MQEKGEDGCRGISCLSQDCKNDNKPRGALFLDDNARPLTARDTKEHIRRMEWERLDHPAYSPDLAPSDFHLFPALKLELSGRHFRSNEEVHLAVKNFLRSLGTDFYQDGFSKLISRYDKCINAGGEYVER</sequence>
<dbReference type="OrthoDB" id="6432034at2759"/>
<dbReference type="InterPro" id="IPR036397">
    <property type="entry name" value="RNaseH_sf"/>
</dbReference>
<proteinExistence type="predicted"/>
<protein>
    <submittedName>
        <fullName evidence="1">Histone-lysine N-methyltransferase SETMAR</fullName>
    </submittedName>
</protein>
<keyword evidence="1" id="KW-0489">Methyltransferase</keyword>
<accession>A0A4Y2C7U8</accession>
<dbReference type="Gene3D" id="3.30.420.10">
    <property type="entry name" value="Ribonuclease H-like superfamily/Ribonuclease H"/>
    <property type="match status" value="1"/>
</dbReference>
<gene>
    <name evidence="1" type="primary">SETMAR_187</name>
    <name evidence="1" type="ORF">AVEN_206803_1</name>
</gene>
<dbReference type="PANTHER" id="PTHR46060:SF1">
    <property type="entry name" value="MARINER MOS1 TRANSPOSASE-LIKE PROTEIN"/>
    <property type="match status" value="1"/>
</dbReference>
<reference evidence="1 2" key="1">
    <citation type="journal article" date="2019" name="Sci. Rep.">
        <title>Orb-weaving spider Araneus ventricosus genome elucidates the spidroin gene catalogue.</title>
        <authorList>
            <person name="Kono N."/>
            <person name="Nakamura H."/>
            <person name="Ohtoshi R."/>
            <person name="Moran D.A.P."/>
            <person name="Shinohara A."/>
            <person name="Yoshida Y."/>
            <person name="Fujiwara M."/>
            <person name="Mori M."/>
            <person name="Tomita M."/>
            <person name="Arakawa K."/>
        </authorList>
    </citation>
    <scope>NUCLEOTIDE SEQUENCE [LARGE SCALE GENOMIC DNA]</scope>
</reference>
<dbReference type="GO" id="GO:0032259">
    <property type="term" value="P:methylation"/>
    <property type="evidence" value="ECO:0007669"/>
    <property type="project" value="UniProtKB-KW"/>
</dbReference>
<dbReference type="AlphaFoldDB" id="A0A4Y2C7U8"/>
<dbReference type="GO" id="GO:0008168">
    <property type="term" value="F:methyltransferase activity"/>
    <property type="evidence" value="ECO:0007669"/>
    <property type="project" value="UniProtKB-KW"/>
</dbReference>
<keyword evidence="1" id="KW-0808">Transferase</keyword>
<name>A0A4Y2C7U8_ARAVE</name>
<evidence type="ECO:0000313" key="1">
    <source>
        <dbReference type="EMBL" id="GBL99394.1"/>
    </source>
</evidence>
<comment type="caution">
    <text evidence="1">The sequence shown here is derived from an EMBL/GenBank/DDBJ whole genome shotgun (WGS) entry which is preliminary data.</text>
</comment>
<dbReference type="Proteomes" id="UP000499080">
    <property type="component" value="Unassembled WGS sequence"/>
</dbReference>
<keyword evidence="2" id="KW-1185">Reference proteome</keyword>
<evidence type="ECO:0000313" key="2">
    <source>
        <dbReference type="Proteomes" id="UP000499080"/>
    </source>
</evidence>
<dbReference type="GO" id="GO:0003676">
    <property type="term" value="F:nucleic acid binding"/>
    <property type="evidence" value="ECO:0007669"/>
    <property type="project" value="InterPro"/>
</dbReference>